<evidence type="ECO:0000313" key="11">
    <source>
        <dbReference type="EMBL" id="KZE18347.1"/>
    </source>
</evidence>
<evidence type="ECO:0000256" key="8">
    <source>
        <dbReference type="SAM" id="Phobius"/>
    </source>
</evidence>
<comment type="subcellular location">
    <subcellularLocation>
        <location evidence="1">Cell membrane</location>
        <topology evidence="1">Multi-pass membrane protein</topology>
    </subcellularLocation>
</comment>
<dbReference type="Pfam" id="PF02254">
    <property type="entry name" value="TrkA_N"/>
    <property type="match status" value="1"/>
</dbReference>
<keyword evidence="6 8" id="KW-0472">Membrane</keyword>
<protein>
    <recommendedName>
        <fullName evidence="13">Potassium channel protein</fullName>
    </recommendedName>
</protein>
<sequence length="334" mass="35516">MKPFSLGAYLRRLYLAASELHRGVLLALLVLHMTISWELLSFAGETDLLRPSAYLYWYATTASTVGYGDLSPKSDAGRVVTALFVMPGAIALFTVSIARAFAGVSARWRRRRLGLGDYKAMRGHIVLVGYDPDRTPRMIAEIVADGQGHELVLVATQELAVDAATHRFVRVPSLTAPADLRRAGVATAERVIVYGPSDPDTLAATLAVTALNETGHVVCFLRDADTAGLLAAHCPQVEVVLTPTVELVVKALSDPGSSRLIAQLASHTDDGGTLYATTARTAGSFDEAARDLRARGGILVASCGAGQNSPVFDPDGQVAAGDRLFYIARTRIAA</sequence>
<dbReference type="PRINTS" id="PR01333">
    <property type="entry name" value="2POREKCHANEL"/>
</dbReference>
<keyword evidence="4 8" id="KW-1133">Transmembrane helix</keyword>
<evidence type="ECO:0008006" key="13">
    <source>
        <dbReference type="Google" id="ProtNLM"/>
    </source>
</evidence>
<dbReference type="SUPFAM" id="SSF51735">
    <property type="entry name" value="NAD(P)-binding Rossmann-fold domains"/>
    <property type="match status" value="1"/>
</dbReference>
<dbReference type="EMBL" id="LQQO01000002">
    <property type="protein sequence ID" value="KZE18347.1"/>
    <property type="molecule type" value="Genomic_DNA"/>
</dbReference>
<dbReference type="InterPro" id="IPR003280">
    <property type="entry name" value="2pore_dom_K_chnl"/>
</dbReference>
<accession>A0ABR5YHX2</accession>
<dbReference type="InterPro" id="IPR013099">
    <property type="entry name" value="K_chnl_dom"/>
</dbReference>
<evidence type="ECO:0000256" key="4">
    <source>
        <dbReference type="ARBA" id="ARBA00022989"/>
    </source>
</evidence>
<evidence type="ECO:0000259" key="9">
    <source>
        <dbReference type="Pfam" id="PF02254"/>
    </source>
</evidence>
<comment type="caution">
    <text evidence="11">The sequence shown here is derived from an EMBL/GenBank/DDBJ whole genome shotgun (WGS) entry which is preliminary data.</text>
</comment>
<keyword evidence="12" id="KW-1185">Reference proteome</keyword>
<evidence type="ECO:0000256" key="1">
    <source>
        <dbReference type="ARBA" id="ARBA00004651"/>
    </source>
</evidence>
<keyword evidence="2" id="KW-0813">Transport</keyword>
<name>A0ABR5YHX2_9SPHN</name>
<dbReference type="Gene3D" id="1.10.287.70">
    <property type="match status" value="1"/>
</dbReference>
<evidence type="ECO:0000259" key="10">
    <source>
        <dbReference type="Pfam" id="PF07885"/>
    </source>
</evidence>
<dbReference type="InterPro" id="IPR003148">
    <property type="entry name" value="RCK_N"/>
</dbReference>
<organism evidence="11 12">
    <name type="scientific">Sphingomonas hankookensis</name>
    <dbReference type="NCBI Taxonomy" id="563996"/>
    <lineage>
        <taxon>Bacteria</taxon>
        <taxon>Pseudomonadati</taxon>
        <taxon>Pseudomonadota</taxon>
        <taxon>Alphaproteobacteria</taxon>
        <taxon>Sphingomonadales</taxon>
        <taxon>Sphingomonadaceae</taxon>
        <taxon>Sphingomonas</taxon>
    </lineage>
</organism>
<proteinExistence type="predicted"/>
<feature type="domain" description="Potassium channel" evidence="10">
    <location>
        <begin position="30"/>
        <end position="99"/>
    </location>
</feature>
<feature type="domain" description="RCK N-terminal" evidence="9">
    <location>
        <begin position="136"/>
        <end position="231"/>
    </location>
</feature>
<dbReference type="Proteomes" id="UP000076609">
    <property type="component" value="Unassembled WGS sequence"/>
</dbReference>
<gene>
    <name evidence="11" type="ORF">AVT10_09180</name>
</gene>
<dbReference type="RefSeq" id="WP_066688285.1">
    <property type="nucleotide sequence ID" value="NZ_CP117025.1"/>
</dbReference>
<dbReference type="SUPFAM" id="SSF81324">
    <property type="entry name" value="Voltage-gated potassium channels"/>
    <property type="match status" value="1"/>
</dbReference>
<dbReference type="Gene3D" id="3.40.50.720">
    <property type="entry name" value="NAD(P)-binding Rossmann-like Domain"/>
    <property type="match status" value="1"/>
</dbReference>
<keyword evidence="5" id="KW-0406">Ion transport</keyword>
<dbReference type="InterPro" id="IPR050721">
    <property type="entry name" value="Trk_Ktr_HKT_K-transport"/>
</dbReference>
<dbReference type="PANTHER" id="PTHR43833">
    <property type="entry name" value="POTASSIUM CHANNEL PROTEIN 2-RELATED-RELATED"/>
    <property type="match status" value="1"/>
</dbReference>
<evidence type="ECO:0000256" key="7">
    <source>
        <dbReference type="ARBA" id="ARBA00023303"/>
    </source>
</evidence>
<evidence type="ECO:0000313" key="12">
    <source>
        <dbReference type="Proteomes" id="UP000076609"/>
    </source>
</evidence>
<dbReference type="InterPro" id="IPR036291">
    <property type="entry name" value="NAD(P)-bd_dom_sf"/>
</dbReference>
<evidence type="ECO:0000256" key="3">
    <source>
        <dbReference type="ARBA" id="ARBA00022692"/>
    </source>
</evidence>
<evidence type="ECO:0000256" key="6">
    <source>
        <dbReference type="ARBA" id="ARBA00023136"/>
    </source>
</evidence>
<keyword evidence="7" id="KW-0407">Ion channel</keyword>
<keyword evidence="3 8" id="KW-0812">Transmembrane</keyword>
<evidence type="ECO:0000256" key="5">
    <source>
        <dbReference type="ARBA" id="ARBA00023065"/>
    </source>
</evidence>
<reference evidence="12" key="1">
    <citation type="submission" date="2016-01" db="EMBL/GenBank/DDBJ databases">
        <title>Draft genome of Chromobacterium sp. F49.</title>
        <authorList>
            <person name="Hong K.W."/>
        </authorList>
    </citation>
    <scope>NUCLEOTIDE SEQUENCE [LARGE SCALE GENOMIC DNA]</scope>
    <source>
        <strain evidence="12">CN3</strain>
    </source>
</reference>
<feature type="transmembrane region" description="Helical" evidence="8">
    <location>
        <begin position="79"/>
        <end position="102"/>
    </location>
</feature>
<feature type="transmembrane region" description="Helical" evidence="8">
    <location>
        <begin position="20"/>
        <end position="40"/>
    </location>
</feature>
<evidence type="ECO:0000256" key="2">
    <source>
        <dbReference type="ARBA" id="ARBA00022448"/>
    </source>
</evidence>
<dbReference type="PANTHER" id="PTHR43833:SF9">
    <property type="entry name" value="POTASSIUM CHANNEL PROTEIN YUGO-RELATED"/>
    <property type="match status" value="1"/>
</dbReference>
<dbReference type="Pfam" id="PF07885">
    <property type="entry name" value="Ion_trans_2"/>
    <property type="match status" value="1"/>
</dbReference>